<dbReference type="InterPro" id="IPR007187">
    <property type="entry name" value="Nucleoporin_Nup133/Nup155_C"/>
</dbReference>
<dbReference type="EMBL" id="JBFTWV010000123">
    <property type="protein sequence ID" value="KAL2786233.1"/>
    <property type="molecule type" value="Genomic_DNA"/>
</dbReference>
<evidence type="ECO:0000256" key="4">
    <source>
        <dbReference type="ARBA" id="ARBA00022816"/>
    </source>
</evidence>
<dbReference type="InterPro" id="IPR037624">
    <property type="entry name" value="Nup133-like"/>
</dbReference>
<keyword evidence="5" id="KW-0653">Protein transport</keyword>
<keyword evidence="12" id="KW-1185">Reference proteome</keyword>
<evidence type="ECO:0000256" key="3">
    <source>
        <dbReference type="ARBA" id="ARBA00022448"/>
    </source>
</evidence>
<organism evidence="11 12">
    <name type="scientific">Aspergillus keveii</name>
    <dbReference type="NCBI Taxonomy" id="714993"/>
    <lineage>
        <taxon>Eukaryota</taxon>
        <taxon>Fungi</taxon>
        <taxon>Dikarya</taxon>
        <taxon>Ascomycota</taxon>
        <taxon>Pezizomycotina</taxon>
        <taxon>Eurotiomycetes</taxon>
        <taxon>Eurotiomycetidae</taxon>
        <taxon>Eurotiales</taxon>
        <taxon>Aspergillaceae</taxon>
        <taxon>Aspergillus</taxon>
        <taxon>Aspergillus subgen. Nidulantes</taxon>
    </lineage>
</organism>
<name>A0ABR4FSI3_9EURO</name>
<dbReference type="Pfam" id="PF08801">
    <property type="entry name" value="Nucleoporin_N"/>
    <property type="match status" value="1"/>
</dbReference>
<proteinExistence type="inferred from homology"/>
<evidence type="ECO:0000259" key="10">
    <source>
        <dbReference type="Pfam" id="PF08801"/>
    </source>
</evidence>
<evidence type="ECO:0000259" key="9">
    <source>
        <dbReference type="Pfam" id="PF03177"/>
    </source>
</evidence>
<dbReference type="InterPro" id="IPR014908">
    <property type="entry name" value="Nucleoporin_Nup133/Nup155_N"/>
</dbReference>
<comment type="caution">
    <text evidence="11">The sequence shown here is derived from an EMBL/GenBank/DDBJ whole genome shotgun (WGS) entry which is preliminary data.</text>
</comment>
<evidence type="ECO:0000256" key="1">
    <source>
        <dbReference type="ARBA" id="ARBA00004259"/>
    </source>
</evidence>
<keyword evidence="6" id="KW-0811">Translocation</keyword>
<accession>A0ABR4FSI3</accession>
<comment type="similarity">
    <text evidence="2">Belongs to the nucleoporin Nup133 family.</text>
</comment>
<evidence type="ECO:0000256" key="5">
    <source>
        <dbReference type="ARBA" id="ARBA00022927"/>
    </source>
</evidence>
<dbReference type="PANTHER" id="PTHR13405:SF11">
    <property type="entry name" value="NUCLEAR PORE COMPLEX PROTEIN NUP133"/>
    <property type="match status" value="1"/>
</dbReference>
<evidence type="ECO:0000256" key="7">
    <source>
        <dbReference type="ARBA" id="ARBA00023242"/>
    </source>
</evidence>
<dbReference type="InterPro" id="IPR015943">
    <property type="entry name" value="WD40/YVTN_repeat-like_dom_sf"/>
</dbReference>
<feature type="region of interest" description="Disordered" evidence="8">
    <location>
        <begin position="1"/>
        <end position="99"/>
    </location>
</feature>
<dbReference type="Gene3D" id="1.20.58.1380">
    <property type="match status" value="1"/>
</dbReference>
<feature type="domain" description="Nucleoporin Nup133/Nup155-like N-terminal" evidence="10">
    <location>
        <begin position="109"/>
        <end position="540"/>
    </location>
</feature>
<dbReference type="SUPFAM" id="SSF117289">
    <property type="entry name" value="Nucleoporin domain"/>
    <property type="match status" value="1"/>
</dbReference>
<gene>
    <name evidence="11" type="ORF">BJX66DRAFT_38435</name>
</gene>
<feature type="compositionally biased region" description="Basic and acidic residues" evidence="8">
    <location>
        <begin position="50"/>
        <end position="62"/>
    </location>
</feature>
<dbReference type="Pfam" id="PF03177">
    <property type="entry name" value="Nucleoporin_C"/>
    <property type="match status" value="1"/>
</dbReference>
<keyword evidence="3" id="KW-0813">Transport</keyword>
<evidence type="ECO:0000313" key="12">
    <source>
        <dbReference type="Proteomes" id="UP001610563"/>
    </source>
</evidence>
<sequence>MFAPKAATSAASLRNPRRRQRTSSGESIKPPNAKRQRSILRQNETFKTADLTEREPDYRSLEHPTPTGPGDADPTLTSDGDIQRSIPIRTTKKHEKRKGDTINPVVLSKTDFYTVSQLPSLPDQIRSLQPEPSRCYFASCQGYGLVITHSEAIIWPYSVLASSPSPADVFRLPIPENYSDASDIAPLGVILSTATSPIPGLMLLMPHSGRIIYWETVSCAGSLGLPRQKQTGLQGHISGMLSGEYATDIVNGEPSGVMVTFSSGRVAHVTLRDSQGKPAVTVNFLRNSSNSGGIGFFGGIKNVLGGGFWRKKVAAVRAGESCQRGQRDIIIATSAGLVEIWDTHWNNGSILKRQFDIKGNLRRSLAVHSLDLNDDCDVRVWDLAFSNHKQNLDDQQRDSGQSWEVAVLVGLFSGSNLRGIFVIQLSLSESIYISSTNPISSHTIPTGIEDLRPRLFIPRPGETAFIVLGQSVILLSLVGVGASPSSQLLIDNGQPQSFHDSINFRSGKEYEILGTGFEDEGDGVSFPACLVMIRDFGVIRISALPRQEAASSSENAQITAQHKLEQAVFYGTLLGNPLNLSSKGDLNFPIMEIEEATVEICRGLLQSSSKFIPATAISVDQNLKLRAKALDDLCRLLLEQNKLLDRRIWWELLWSAEKIAAQRAIWRLEESARKAKPNGPTFLAHVLSSMSDKFKTKPEQGGEVNDPVRHWFLYDTCRMEHIVPWIFHAIKPQKGNASKQLRRMSEHILEASELSLAVLETAFKYRDEHASRFGIGDGYLEDGVLITGYEDLPEFWTSYSISYSETGHLLEVELESCRAWIQASTGTETSDAQLIRKVARNSARHLRILGQMHLERTRWLSVQEDQKLVDEALSIKQSHIKQRRWHLFKLAGIGQLDDAINIAEGFRDMTALVELIIELQDQRKGVMFAQDLSEDSPSGSQTASTELEMKITQYFEKFGDAWADAFFSRQISMGQSGILFSMAKFQPFVTRFLHKNPAYSKLSWINDVVGDANYESAAKTLENLALEQEQDIWSHRVELSLAKLANLATWERQGASKSQPVQDNVKRLEDLAEMGAVQEVIYAHVSPILQGAIDEKAEIDLAVEHFANSVAQDRPSLHELLAEALAGVVSRRVMGLDQLVDLLTLMDLGLDSDSGQNDFSGREFYLALRVVRLGLYAKGDPNYSLALQKLVWRRCVIGDNWDATGKAVEQMGSYSETLFYTTSLFRTLVLCLKDRQTEDSNTAPLYLPTSPEEILLNDSDSALLSSRFRPEQRARITQDLEHENSILAKYIEKGGLGFWFKSLLASAEKATTNSISTEALPQPVSGAEHKEDLSTETGSSFRKERLSWL</sequence>
<keyword evidence="4" id="KW-0509">mRNA transport</keyword>
<dbReference type="Gene3D" id="2.130.10.10">
    <property type="entry name" value="YVTN repeat-like/Quinoprotein amine dehydrogenase"/>
    <property type="match status" value="1"/>
</dbReference>
<keyword evidence="7" id="KW-0539">Nucleus</keyword>
<feature type="region of interest" description="Disordered" evidence="8">
    <location>
        <begin position="1316"/>
        <end position="1349"/>
    </location>
</feature>
<evidence type="ECO:0000313" key="11">
    <source>
        <dbReference type="EMBL" id="KAL2786233.1"/>
    </source>
</evidence>
<reference evidence="11 12" key="1">
    <citation type="submission" date="2024-07" db="EMBL/GenBank/DDBJ databases">
        <title>Section-level genome sequencing and comparative genomics of Aspergillus sections Usti and Cavernicolus.</title>
        <authorList>
            <consortium name="Lawrence Berkeley National Laboratory"/>
            <person name="Nybo J.L."/>
            <person name="Vesth T.C."/>
            <person name="Theobald S."/>
            <person name="Frisvad J.C."/>
            <person name="Larsen T.O."/>
            <person name="Kjaerboelling I."/>
            <person name="Rothschild-Mancinelli K."/>
            <person name="Lyhne E.K."/>
            <person name="Kogle M.E."/>
            <person name="Barry K."/>
            <person name="Clum A."/>
            <person name="Na H."/>
            <person name="Ledsgaard L."/>
            <person name="Lin J."/>
            <person name="Lipzen A."/>
            <person name="Kuo A."/>
            <person name="Riley R."/>
            <person name="Mondo S."/>
            <person name="Labutti K."/>
            <person name="Haridas S."/>
            <person name="Pangalinan J."/>
            <person name="Salamov A.A."/>
            <person name="Simmons B.A."/>
            <person name="Magnuson J.K."/>
            <person name="Chen J."/>
            <person name="Drula E."/>
            <person name="Henrissat B."/>
            <person name="Wiebenga A."/>
            <person name="Lubbers R.J."/>
            <person name="Gomes A.C."/>
            <person name="Makela M.R."/>
            <person name="Stajich J."/>
            <person name="Grigoriev I.V."/>
            <person name="Mortensen U.H."/>
            <person name="De Vries R.P."/>
            <person name="Baker S.E."/>
            <person name="Andersen M.R."/>
        </authorList>
    </citation>
    <scope>NUCLEOTIDE SEQUENCE [LARGE SCALE GENOMIC DNA]</scope>
    <source>
        <strain evidence="11 12">CBS 209.92</strain>
    </source>
</reference>
<evidence type="ECO:0000256" key="2">
    <source>
        <dbReference type="ARBA" id="ARBA00005569"/>
    </source>
</evidence>
<feature type="compositionally biased region" description="Low complexity" evidence="8">
    <location>
        <begin position="64"/>
        <end position="77"/>
    </location>
</feature>
<protein>
    <submittedName>
        <fullName evidence="11">Non-repetitive/WGA-negative nucleoporin C-terminal-domain-containing protein</fullName>
    </submittedName>
</protein>
<evidence type="ECO:0000256" key="6">
    <source>
        <dbReference type="ARBA" id="ARBA00023010"/>
    </source>
</evidence>
<dbReference type="Proteomes" id="UP001610563">
    <property type="component" value="Unassembled WGS sequence"/>
</dbReference>
<feature type="domain" description="Nucleoporin Nup133/Nup155-like C-terminal" evidence="9">
    <location>
        <begin position="652"/>
        <end position="1301"/>
    </location>
</feature>
<evidence type="ECO:0000256" key="8">
    <source>
        <dbReference type="SAM" id="MobiDB-lite"/>
    </source>
</evidence>
<comment type="subcellular location">
    <subcellularLocation>
        <location evidence="1">Nucleus envelope</location>
    </subcellularLocation>
</comment>
<dbReference type="PANTHER" id="PTHR13405">
    <property type="entry name" value="NUCLEAR PORE COMPLEX PROTEIN NUP133"/>
    <property type="match status" value="1"/>
</dbReference>